<dbReference type="Pfam" id="PF00691">
    <property type="entry name" value="OmpA"/>
    <property type="match status" value="1"/>
</dbReference>
<evidence type="ECO:0000256" key="2">
    <source>
        <dbReference type="ARBA" id="ARBA00023136"/>
    </source>
</evidence>
<evidence type="ECO:0000313" key="8">
    <source>
        <dbReference type="EMBL" id="QNA45075.1"/>
    </source>
</evidence>
<protein>
    <submittedName>
        <fullName evidence="8">OmpA family protein</fullName>
    </submittedName>
</protein>
<keyword evidence="9" id="KW-1185">Reference proteome</keyword>
<dbReference type="PANTHER" id="PTHR30329">
    <property type="entry name" value="STATOR ELEMENT OF FLAGELLAR MOTOR COMPLEX"/>
    <property type="match status" value="1"/>
</dbReference>
<evidence type="ECO:0000256" key="5">
    <source>
        <dbReference type="SAM" id="MobiDB-lite"/>
    </source>
</evidence>
<keyword evidence="6" id="KW-0732">Signal</keyword>
<feature type="region of interest" description="Disordered" evidence="5">
    <location>
        <begin position="48"/>
        <end position="72"/>
    </location>
</feature>
<dbReference type="Proteomes" id="UP000515344">
    <property type="component" value="Chromosome"/>
</dbReference>
<feature type="domain" description="OmpA-like" evidence="7">
    <location>
        <begin position="309"/>
        <end position="424"/>
    </location>
</feature>
<sequence>MNKHLLIAALFLLPLMTQSQIGNVLNRAKAKVNQRVNNKIDKGIDEALDEVEGKGKPKPAANNTTDATAPSSKKKVGYASSFDFIPGEKLLYTEDFSQDVIGELPLNWNTTGKGEVVTVDGLSGKWTKMYQNSFYLTGNKTEFPKNFTVEFDLLLAFNYKSYTLPLVTFGMLASSDLATTENELMTNYSKYQSTEVMLRPGYKSTPSYATVKSFIERKDYYKSADQELNSFDDNYNKVIHIAMQMQESRLRIWINSEKVFDIPKALVTQYMFNQLFFKIHNSGYKESEIGFYLGNIKVATGIPDTRHKLMEEGKFSTTGILFNVNEATLQPASYGVIREIAAVLKANPSVRISITGHTDSDGADAANLSLSQKRAATVKDVLVNEFAIDAARMETDGKGESKPVADNKTKEGKAANRRVEFVKL</sequence>
<dbReference type="KEGG" id="lacs:H4075_02435"/>
<accession>A0A7G5XHX2</accession>
<feature type="compositionally biased region" description="Low complexity" evidence="5">
    <location>
        <begin position="60"/>
        <end position="69"/>
    </location>
</feature>
<comment type="subcellular location">
    <subcellularLocation>
        <location evidence="1">Cell outer membrane</location>
    </subcellularLocation>
</comment>
<gene>
    <name evidence="8" type="ORF">H4075_02435</name>
</gene>
<name>A0A7G5XHX2_9BACT</name>
<feature type="signal peptide" evidence="6">
    <location>
        <begin position="1"/>
        <end position="21"/>
    </location>
</feature>
<dbReference type="Gene3D" id="3.30.1330.60">
    <property type="entry name" value="OmpA-like domain"/>
    <property type="match status" value="1"/>
</dbReference>
<dbReference type="AlphaFoldDB" id="A0A7G5XHX2"/>
<proteinExistence type="predicted"/>
<evidence type="ECO:0000259" key="7">
    <source>
        <dbReference type="PROSITE" id="PS51123"/>
    </source>
</evidence>
<keyword evidence="3" id="KW-0998">Cell outer membrane</keyword>
<evidence type="ECO:0000256" key="1">
    <source>
        <dbReference type="ARBA" id="ARBA00004442"/>
    </source>
</evidence>
<dbReference type="RefSeq" id="WP_182803815.1">
    <property type="nucleotide sequence ID" value="NZ_CP060007.1"/>
</dbReference>
<evidence type="ECO:0000313" key="9">
    <source>
        <dbReference type="Proteomes" id="UP000515344"/>
    </source>
</evidence>
<dbReference type="InterPro" id="IPR036737">
    <property type="entry name" value="OmpA-like_sf"/>
</dbReference>
<dbReference type="EMBL" id="CP060007">
    <property type="protein sequence ID" value="QNA45075.1"/>
    <property type="molecule type" value="Genomic_DNA"/>
</dbReference>
<dbReference type="CDD" id="cd07185">
    <property type="entry name" value="OmpA_C-like"/>
    <property type="match status" value="1"/>
</dbReference>
<evidence type="ECO:0000256" key="4">
    <source>
        <dbReference type="PROSITE-ProRule" id="PRU00473"/>
    </source>
</evidence>
<dbReference type="InterPro" id="IPR006665">
    <property type="entry name" value="OmpA-like"/>
</dbReference>
<dbReference type="InterPro" id="IPR006664">
    <property type="entry name" value="OMP_bac"/>
</dbReference>
<reference evidence="9" key="1">
    <citation type="submission" date="2020-08" db="EMBL/GenBank/DDBJ databases">
        <title>Lacibacter sp. S13-6-6 genome sequencing.</title>
        <authorList>
            <person name="Jin L."/>
        </authorList>
    </citation>
    <scope>NUCLEOTIDE SEQUENCE [LARGE SCALE GENOMIC DNA]</scope>
    <source>
        <strain evidence="9">S13-6-6</strain>
    </source>
</reference>
<dbReference type="GO" id="GO:0009279">
    <property type="term" value="C:cell outer membrane"/>
    <property type="evidence" value="ECO:0007669"/>
    <property type="project" value="UniProtKB-SubCell"/>
</dbReference>
<organism evidence="8 9">
    <name type="scientific">Lacibacter sediminis</name>
    <dbReference type="NCBI Taxonomy" id="2760713"/>
    <lineage>
        <taxon>Bacteria</taxon>
        <taxon>Pseudomonadati</taxon>
        <taxon>Bacteroidota</taxon>
        <taxon>Chitinophagia</taxon>
        <taxon>Chitinophagales</taxon>
        <taxon>Chitinophagaceae</taxon>
        <taxon>Lacibacter</taxon>
    </lineage>
</organism>
<dbReference type="PRINTS" id="PR01021">
    <property type="entry name" value="OMPADOMAIN"/>
</dbReference>
<feature type="chain" id="PRO_5028971316" evidence="6">
    <location>
        <begin position="22"/>
        <end position="424"/>
    </location>
</feature>
<dbReference type="PROSITE" id="PS51123">
    <property type="entry name" value="OMPA_2"/>
    <property type="match status" value="1"/>
</dbReference>
<dbReference type="PANTHER" id="PTHR30329:SF21">
    <property type="entry name" value="LIPOPROTEIN YIAD-RELATED"/>
    <property type="match status" value="1"/>
</dbReference>
<evidence type="ECO:0000256" key="3">
    <source>
        <dbReference type="ARBA" id="ARBA00023237"/>
    </source>
</evidence>
<feature type="region of interest" description="Disordered" evidence="5">
    <location>
        <begin position="394"/>
        <end position="415"/>
    </location>
</feature>
<dbReference type="InterPro" id="IPR050330">
    <property type="entry name" value="Bact_OuterMem_StrucFunc"/>
</dbReference>
<evidence type="ECO:0000256" key="6">
    <source>
        <dbReference type="SAM" id="SignalP"/>
    </source>
</evidence>
<dbReference type="SUPFAM" id="SSF103088">
    <property type="entry name" value="OmpA-like"/>
    <property type="match status" value="1"/>
</dbReference>
<keyword evidence="2 4" id="KW-0472">Membrane</keyword>